<dbReference type="GO" id="GO:0016020">
    <property type="term" value="C:membrane"/>
    <property type="evidence" value="ECO:0007669"/>
    <property type="project" value="UniProtKB-SubCell"/>
</dbReference>
<feature type="transmembrane region" description="Helical" evidence="7">
    <location>
        <begin position="23"/>
        <end position="49"/>
    </location>
</feature>
<comment type="similarity">
    <text evidence="2">Belongs to the SLC12A transporter family.</text>
</comment>
<feature type="transmembrane region" description="Helical" evidence="7">
    <location>
        <begin position="99"/>
        <end position="124"/>
    </location>
</feature>
<feature type="transmembrane region" description="Helical" evidence="7">
    <location>
        <begin position="288"/>
        <end position="312"/>
    </location>
</feature>
<dbReference type="Proteomes" id="UP000245535">
    <property type="component" value="Unassembled WGS sequence"/>
</dbReference>
<evidence type="ECO:0000256" key="4">
    <source>
        <dbReference type="ARBA" id="ARBA00022692"/>
    </source>
</evidence>
<name>A0A315ZJK8_SEDFL</name>
<dbReference type="InterPro" id="IPR004841">
    <property type="entry name" value="AA-permease/SLC12A_dom"/>
</dbReference>
<gene>
    <name evidence="9" type="ORF">BC781_1011263</name>
</gene>
<comment type="caution">
    <text evidence="9">The sequence shown here is derived from an EMBL/GenBank/DDBJ whole genome shotgun (WGS) entry which is preliminary data.</text>
</comment>
<protein>
    <submittedName>
        <fullName evidence="9">Cation-chloride cotransporter (CCC family)</fullName>
    </submittedName>
</protein>
<feature type="transmembrane region" description="Helical" evidence="7">
    <location>
        <begin position="174"/>
        <end position="193"/>
    </location>
</feature>
<dbReference type="AlphaFoldDB" id="A0A315ZJK8"/>
<evidence type="ECO:0000256" key="1">
    <source>
        <dbReference type="ARBA" id="ARBA00004141"/>
    </source>
</evidence>
<proteinExistence type="inferred from homology"/>
<feature type="transmembrane region" description="Helical" evidence="7">
    <location>
        <begin position="144"/>
        <end position="165"/>
    </location>
</feature>
<feature type="transmembrane region" description="Helical" evidence="7">
    <location>
        <begin position="345"/>
        <end position="361"/>
    </location>
</feature>
<evidence type="ECO:0000259" key="8">
    <source>
        <dbReference type="Pfam" id="PF00324"/>
    </source>
</evidence>
<feature type="domain" description="Amino acid permease/ SLC12A" evidence="8">
    <location>
        <begin position="30"/>
        <end position="449"/>
    </location>
</feature>
<feature type="transmembrane region" description="Helical" evidence="7">
    <location>
        <begin position="400"/>
        <end position="420"/>
    </location>
</feature>
<comment type="subcellular location">
    <subcellularLocation>
        <location evidence="1">Membrane</location>
        <topology evidence="1">Multi-pass membrane protein</topology>
    </subcellularLocation>
</comment>
<feature type="transmembrane region" description="Helical" evidence="7">
    <location>
        <begin position="247"/>
        <end position="268"/>
    </location>
</feature>
<dbReference type="OrthoDB" id="3181223at2"/>
<evidence type="ECO:0000256" key="6">
    <source>
        <dbReference type="ARBA" id="ARBA00023136"/>
    </source>
</evidence>
<keyword evidence="5 7" id="KW-1133">Transmembrane helix</keyword>
<evidence type="ECO:0000313" key="10">
    <source>
        <dbReference type="Proteomes" id="UP000245535"/>
    </source>
</evidence>
<evidence type="ECO:0000256" key="7">
    <source>
        <dbReference type="SAM" id="Phobius"/>
    </source>
</evidence>
<keyword evidence="3" id="KW-0813">Transport</keyword>
<keyword evidence="4 7" id="KW-0812">Transmembrane</keyword>
<reference evidence="9 10" key="1">
    <citation type="submission" date="2018-03" db="EMBL/GenBank/DDBJ databases">
        <title>Genomic Encyclopedia of Archaeal and Bacterial Type Strains, Phase II (KMG-II): from individual species to whole genera.</title>
        <authorList>
            <person name="Goeker M."/>
        </authorList>
    </citation>
    <scope>NUCLEOTIDE SEQUENCE [LARGE SCALE GENOMIC DNA]</scope>
    <source>
        <strain evidence="9 10">DSM 28229</strain>
    </source>
</reference>
<accession>A0A315ZJK8</accession>
<evidence type="ECO:0000256" key="2">
    <source>
        <dbReference type="ARBA" id="ARBA00010593"/>
    </source>
</evidence>
<evidence type="ECO:0000256" key="5">
    <source>
        <dbReference type="ARBA" id="ARBA00022989"/>
    </source>
</evidence>
<keyword evidence="10" id="KW-1185">Reference proteome</keyword>
<dbReference type="Gene3D" id="1.20.1740.10">
    <property type="entry name" value="Amino acid/polyamine transporter I"/>
    <property type="match status" value="1"/>
</dbReference>
<dbReference type="GO" id="GO:0015377">
    <property type="term" value="F:chloride:monoatomic cation symporter activity"/>
    <property type="evidence" value="ECO:0007669"/>
    <property type="project" value="InterPro"/>
</dbReference>
<dbReference type="RefSeq" id="WP_109616341.1">
    <property type="nucleotide sequence ID" value="NZ_QGDO01000001.1"/>
</dbReference>
<evidence type="ECO:0000313" key="9">
    <source>
        <dbReference type="EMBL" id="PWJ44874.1"/>
    </source>
</evidence>
<dbReference type="InterPro" id="IPR004842">
    <property type="entry name" value="SLC12A_fam"/>
</dbReference>
<feature type="transmembrane region" description="Helical" evidence="7">
    <location>
        <begin position="55"/>
        <end position="78"/>
    </location>
</feature>
<dbReference type="Pfam" id="PF00324">
    <property type="entry name" value="AA_permease"/>
    <property type="match status" value="1"/>
</dbReference>
<dbReference type="EMBL" id="QGDO01000001">
    <property type="protein sequence ID" value="PWJ44874.1"/>
    <property type="molecule type" value="Genomic_DNA"/>
</dbReference>
<dbReference type="PANTHER" id="PTHR11827:SF72">
    <property type="entry name" value="GH08340P"/>
    <property type="match status" value="1"/>
</dbReference>
<dbReference type="PANTHER" id="PTHR11827">
    <property type="entry name" value="SOLUTE CARRIER FAMILY 12, CATION COTRANSPORTERS"/>
    <property type="match status" value="1"/>
</dbReference>
<evidence type="ECO:0000256" key="3">
    <source>
        <dbReference type="ARBA" id="ARBA00022448"/>
    </source>
</evidence>
<feature type="transmembrane region" description="Helical" evidence="7">
    <location>
        <begin position="367"/>
        <end position="388"/>
    </location>
</feature>
<sequence length="756" mass="83987">MEKLKFKTNGKNRKEPQTLENKGGFGTIAVFLTSISTILGAILFLRFGYAVGHLSFWGCMMLILLGHTVTIPTALSISEIATNQKVQGGGVYYIISRSFGFQIGGAIGIALYLSQAISTAFYIIAFAEAFNPVLDYMMQEWNIYIYDLRLISIPSTVLLTALVLLRGASLGIQTLYIVVAALFFSLVLFFGGGTEYNQLNVPNLTAHIVNPDSFFHVFAICFPAFTGMAAGVGLSGDLKNPSRSIPLGTMLATIAGMLIYMLVAYKLTLSASPTDLAEDEMIMSKIALWGPIIPIGLGAAAFSSAIGSILVAPRTLQAIAEDKIFPLPNFNAALSKTDKRSNEPFNANLVSAVIALIFVLMGDIDVVAQIITMFFMVTYGAICMISFLEHFASDPSYRPVFRSKWFISCLGAVSCVYLMFKISVFYALSSIVFMTIIYQIIGYTRENKQGLSNIFQGVIFQLSRQFRVFLQKAETEEVEAEHWRPSIVCISDNTFKRLSAFSMVTWLSHKYGFGTYIHILKGYLSRETHEQSEEILSRLIKLSDSSGSRVYLDTLVTPSFTSAIAQVIQLPGISGKENNMILFEFSKSNPDKLNDILDNFKLITATNFDTCILASAERNFGYRQEIHIWLTPKDFDNANLMILLGFIILGHPEWRDAKIKLMVLFPENDLSVQQDNIENLIAEGRLPINKNNIFMIPRSEDVESKAIINERSNDADLTILGIRGEAVKHKGEDLFLGYDLIGDILFVHTNKEKVIQ</sequence>
<dbReference type="FunFam" id="1.20.1740.10:FF:000013">
    <property type="entry name" value="Solute carrier family 12 member"/>
    <property type="match status" value="1"/>
</dbReference>
<organism evidence="9 10">
    <name type="scientific">Sediminitomix flava</name>
    <dbReference type="NCBI Taxonomy" id="379075"/>
    <lineage>
        <taxon>Bacteria</taxon>
        <taxon>Pseudomonadati</taxon>
        <taxon>Bacteroidota</taxon>
        <taxon>Cytophagia</taxon>
        <taxon>Cytophagales</taxon>
        <taxon>Flammeovirgaceae</taxon>
        <taxon>Sediminitomix</taxon>
    </lineage>
</organism>
<keyword evidence="6 7" id="KW-0472">Membrane</keyword>
<feature type="transmembrane region" description="Helical" evidence="7">
    <location>
        <begin position="213"/>
        <end position="235"/>
    </location>
</feature>